<feature type="region of interest" description="Disordered" evidence="1">
    <location>
        <begin position="87"/>
        <end position="112"/>
    </location>
</feature>
<keyword evidence="2" id="KW-1185">Reference proteome</keyword>
<dbReference type="WBParaSite" id="ALUE_0002338401-mRNA-1">
    <property type="protein sequence ID" value="ALUE_0002338401-mRNA-1"/>
    <property type="gene ID" value="ALUE_0002338401"/>
</dbReference>
<organism evidence="2 3">
    <name type="scientific">Ascaris lumbricoides</name>
    <name type="common">Giant roundworm</name>
    <dbReference type="NCBI Taxonomy" id="6252"/>
    <lineage>
        <taxon>Eukaryota</taxon>
        <taxon>Metazoa</taxon>
        <taxon>Ecdysozoa</taxon>
        <taxon>Nematoda</taxon>
        <taxon>Chromadorea</taxon>
        <taxon>Rhabditida</taxon>
        <taxon>Spirurina</taxon>
        <taxon>Ascaridomorpha</taxon>
        <taxon>Ascaridoidea</taxon>
        <taxon>Ascarididae</taxon>
        <taxon>Ascaris</taxon>
    </lineage>
</organism>
<reference evidence="3" key="1">
    <citation type="submission" date="2017-02" db="UniProtKB">
        <authorList>
            <consortium name="WormBaseParasite"/>
        </authorList>
    </citation>
    <scope>IDENTIFICATION</scope>
</reference>
<protein>
    <submittedName>
        <fullName evidence="3">BZIP domain-containing protein</fullName>
    </submittedName>
</protein>
<evidence type="ECO:0000313" key="3">
    <source>
        <dbReference type="WBParaSite" id="ALUE_0002338401-mRNA-1"/>
    </source>
</evidence>
<dbReference type="AlphaFoldDB" id="A0A0M3IXA6"/>
<accession>A0A0M3IXA6</accession>
<evidence type="ECO:0000313" key="2">
    <source>
        <dbReference type="Proteomes" id="UP000036681"/>
    </source>
</evidence>
<dbReference type="Proteomes" id="UP000036681">
    <property type="component" value="Unplaced"/>
</dbReference>
<evidence type="ECO:0000256" key="1">
    <source>
        <dbReference type="SAM" id="MobiDB-lite"/>
    </source>
</evidence>
<name>A0A0M3IXA6_ASCLU</name>
<feature type="region of interest" description="Disordered" evidence="1">
    <location>
        <begin position="1"/>
        <end position="29"/>
    </location>
</feature>
<sequence length="155" mass="17970">QEKRECISTSSKRRTRKRISIEREKKREERNRALKKIVEKRRKLDDEKQIEVMKCTLHSSSDDAVPKRGPLKIFISSDDEIADSVMVTPTSEREEEPPIMKPHVPSNSGLREEYMGNSVIEDSESDDESDRMFIDLGCDSPENQQVEEVIVICFE</sequence>
<proteinExistence type="predicted"/>
<feature type="compositionally biased region" description="Basic and acidic residues" evidence="1">
    <location>
        <begin position="19"/>
        <end position="29"/>
    </location>
</feature>